<dbReference type="AlphaFoldDB" id="A0A1X7ADJ6"/>
<dbReference type="Proteomes" id="UP000193570">
    <property type="component" value="Unassembled WGS sequence"/>
</dbReference>
<protein>
    <submittedName>
        <fullName evidence="1">Uncharacterized protein</fullName>
    </submittedName>
</protein>
<keyword evidence="2" id="KW-1185">Reference proteome</keyword>
<name>A0A1X7ADJ6_9RHOB</name>
<sequence length="32" mass="3552">MTLPASLIAYLDHLDICTTNTADKPRPFNGDF</sequence>
<gene>
    <name evidence="1" type="ORF">ROJ8625_04123</name>
</gene>
<organism evidence="1 2">
    <name type="scientific">Roseivivax jejudonensis</name>
    <dbReference type="NCBI Taxonomy" id="1529041"/>
    <lineage>
        <taxon>Bacteria</taxon>
        <taxon>Pseudomonadati</taxon>
        <taxon>Pseudomonadota</taxon>
        <taxon>Alphaproteobacteria</taxon>
        <taxon>Rhodobacterales</taxon>
        <taxon>Roseobacteraceae</taxon>
        <taxon>Roseivivax</taxon>
    </lineage>
</organism>
<reference evidence="1 2" key="1">
    <citation type="submission" date="2017-03" db="EMBL/GenBank/DDBJ databases">
        <authorList>
            <person name="Afonso C.L."/>
            <person name="Miller P.J."/>
            <person name="Scott M.A."/>
            <person name="Spackman E."/>
            <person name="Goraichik I."/>
            <person name="Dimitrov K.M."/>
            <person name="Suarez D.L."/>
            <person name="Swayne D.E."/>
        </authorList>
    </citation>
    <scope>NUCLEOTIDE SEQUENCE [LARGE SCALE GENOMIC DNA]</scope>
    <source>
        <strain evidence="1 2">CECT 8625</strain>
    </source>
</reference>
<proteinExistence type="predicted"/>
<evidence type="ECO:0000313" key="2">
    <source>
        <dbReference type="Proteomes" id="UP000193570"/>
    </source>
</evidence>
<dbReference type="EMBL" id="FWFK01000011">
    <property type="protein sequence ID" value="SLN74899.1"/>
    <property type="molecule type" value="Genomic_DNA"/>
</dbReference>
<accession>A0A1X7ADJ6</accession>
<evidence type="ECO:0000313" key="1">
    <source>
        <dbReference type="EMBL" id="SLN74899.1"/>
    </source>
</evidence>